<evidence type="ECO:0000259" key="2">
    <source>
        <dbReference type="Pfam" id="PF20455"/>
    </source>
</evidence>
<dbReference type="Pfam" id="PF20455">
    <property type="entry name" value="DUF6708"/>
    <property type="match status" value="1"/>
</dbReference>
<dbReference type="InterPro" id="IPR046554">
    <property type="entry name" value="DUF6708"/>
</dbReference>
<name>A0A8I1EL21_PSEPU</name>
<evidence type="ECO:0000256" key="1">
    <source>
        <dbReference type="SAM" id="Phobius"/>
    </source>
</evidence>
<dbReference type="EMBL" id="JAEHTE010000053">
    <property type="protein sequence ID" value="MBI6887536.1"/>
    <property type="molecule type" value="Genomic_DNA"/>
</dbReference>
<keyword evidence="1" id="KW-0472">Membrane</keyword>
<keyword evidence="1" id="KW-0812">Transmembrane</keyword>
<feature type="transmembrane region" description="Helical" evidence="1">
    <location>
        <begin position="37"/>
        <end position="59"/>
    </location>
</feature>
<gene>
    <name evidence="3" type="ORF">JEU22_26880</name>
</gene>
<dbReference type="RefSeq" id="WP_064491506.1">
    <property type="nucleotide sequence ID" value="NZ_JAEHTE010000053.1"/>
</dbReference>
<organism evidence="3 4">
    <name type="scientific">Pseudomonas putida</name>
    <name type="common">Arthrobacter siderocapsulatus</name>
    <dbReference type="NCBI Taxonomy" id="303"/>
    <lineage>
        <taxon>Bacteria</taxon>
        <taxon>Pseudomonadati</taxon>
        <taxon>Pseudomonadota</taxon>
        <taxon>Gammaproteobacteria</taxon>
        <taxon>Pseudomonadales</taxon>
        <taxon>Pseudomonadaceae</taxon>
        <taxon>Pseudomonas</taxon>
    </lineage>
</organism>
<evidence type="ECO:0000313" key="3">
    <source>
        <dbReference type="EMBL" id="MBI6887536.1"/>
    </source>
</evidence>
<comment type="caution">
    <text evidence="3">The sequence shown here is derived from an EMBL/GenBank/DDBJ whole genome shotgun (WGS) entry which is preliminary data.</text>
</comment>
<accession>A0A8I1EL21</accession>
<proteinExistence type="predicted"/>
<protein>
    <recommendedName>
        <fullName evidence="2">DUF6708 domain-containing protein</fullName>
    </recommendedName>
</protein>
<sequence length="297" mass="33989">MAISWIFTPSARSQFTPHISSQLSTINKHHLSLVNPWVSDSVFMGKLYTAMTLGLAAYIYPDIIDADFRKSALADLHSLAQYVIAPLIFTPFIAYRIFFIKNLSNIYLNRATGKILYQRNKKLISFDWTNIKGGVFKRTEFGGSSFSTSYALAFAPPRKDGSLHKKDCLWVDSNEPTEPGVKHVAEVWEYLRHFMDHGPDKLPPPGEPNWWHKPLHAICLTPAEAWRHYAPWRTGEPGEMQGKKNWQLPFWAVLFPYNLSVALCWYGICRLFNVRAAPPPPEAFEEAPIQPGKRKRK</sequence>
<reference evidence="3" key="1">
    <citation type="submission" date="2020-12" db="EMBL/GenBank/DDBJ databases">
        <title>Enhanced detection system for hospital associated transmission using whole genome sequencing surveillance.</title>
        <authorList>
            <person name="Harrison L.H."/>
            <person name="Van Tyne D."/>
            <person name="Marsh J.W."/>
            <person name="Griffith M.P."/>
            <person name="Snyder D.J."/>
            <person name="Cooper V.S."/>
            <person name="Mustapha M."/>
        </authorList>
    </citation>
    <scope>NUCLEOTIDE SEQUENCE</scope>
    <source>
        <strain evidence="3">PSB00042</strain>
    </source>
</reference>
<evidence type="ECO:0000313" key="4">
    <source>
        <dbReference type="Proteomes" id="UP000637061"/>
    </source>
</evidence>
<dbReference type="Proteomes" id="UP000637061">
    <property type="component" value="Unassembled WGS sequence"/>
</dbReference>
<feature type="domain" description="DUF6708" evidence="2">
    <location>
        <begin position="92"/>
        <end position="269"/>
    </location>
</feature>
<feature type="transmembrane region" description="Helical" evidence="1">
    <location>
        <begin position="79"/>
        <end position="100"/>
    </location>
</feature>
<dbReference type="AlphaFoldDB" id="A0A8I1EL21"/>
<keyword evidence="1" id="KW-1133">Transmembrane helix</keyword>